<comment type="cofactor">
    <cofactor evidence="3">
        <name>FAD</name>
        <dbReference type="ChEBI" id="CHEBI:57692"/>
    </cofactor>
</comment>
<evidence type="ECO:0000259" key="19">
    <source>
        <dbReference type="PROSITE" id="PS51384"/>
    </source>
</evidence>
<evidence type="ECO:0000256" key="17">
    <source>
        <dbReference type="SAM" id="MobiDB-lite"/>
    </source>
</evidence>
<organism evidence="20 21">
    <name type="scientific">Pochonia chlamydosporia 170</name>
    <dbReference type="NCBI Taxonomy" id="1380566"/>
    <lineage>
        <taxon>Eukaryota</taxon>
        <taxon>Fungi</taxon>
        <taxon>Dikarya</taxon>
        <taxon>Ascomycota</taxon>
        <taxon>Pezizomycotina</taxon>
        <taxon>Sordariomycetes</taxon>
        <taxon>Hypocreomycetidae</taxon>
        <taxon>Hypocreales</taxon>
        <taxon>Clavicipitaceae</taxon>
        <taxon>Pochonia</taxon>
    </lineage>
</organism>
<dbReference type="Gene3D" id="3.90.420.10">
    <property type="entry name" value="Oxidoreductase, molybdopterin-binding domain"/>
    <property type="match status" value="1"/>
</dbReference>
<evidence type="ECO:0000259" key="18">
    <source>
        <dbReference type="PROSITE" id="PS50255"/>
    </source>
</evidence>
<dbReference type="InterPro" id="IPR036374">
    <property type="entry name" value="OxRdtase_Mopterin-bd_sf"/>
</dbReference>
<gene>
    <name evidence="20" type="ORF">VFPPC_06382</name>
</gene>
<keyword evidence="13" id="KW-0560">Oxidoreductase</keyword>
<sequence>MPRNWVAQIAEHPGASLEQIQGEPDWRIRHNHRTGFKNHDGRRPGFTEELLREELEDEDVVEDAEKQFERLRRKAHQNKLINFRDLVHGIKDFHLVHPDLRPSGWRYVLESTEDWIKYGQNWPCNLRRQEQQEQKQGDNAEDDEHNAETESSADGTSSDDDQEKPDGDESTSNLATLLKRERKYIDGLESNDGLGKSPQAAARVDLTIDEADQFTPDNWFPRSPELIRVTGSHPVNAESPLTELFTAGLITPNYLHYVRNHGPVPRLHWEFHKLEVLHQNNKHVFSMEDLTTKFYTINIPVFMACDGNRRKELNQIKRSKGFNFGPGAGGCAYWKGVLLRDVLLDAGIDDPLSVQGRRKTDVPRWVNFEGSDDLPEGKYSTCIDLEYAMDPRNDVLLAFQMNDKPLPPDHGYPLRLIIPGYVGGRCVKWLKRIWTSDKENDSYYHIWDNRVLPSFVTDNNGELAEELFRHRSTACNEQILNSVITRPEQGERIPLSTDPAETYRLRGIAFNGGGRIVQRVEASVDGGRSWLYCFRKFPKRPIRHTDKFWTWIHWHVDVPILDLMNAKEIAVRCLDVSNNIQPSELTWNVMGMMNNAYYKVQLEITMSDNENGVGTLLCRHPVEPGSGDGGWMKPSVENTIEQKKLEARAGSTGKRFTREEIEKHDEENDCWIVVDKGVYDATSVLSWHPGGSGIILAHAGRVHQKATEEFNSIHDSYAWEKLNECMIGTVTDKVAKFLDQLKVHEEQAKKASSNNTNQALQEHRWTKVKLIKREEVSPDTRSYTFQLPEGKNVLGLNNGQHIELGFHMQDKMLIRPYTPTLPILPPLQVNGSGNSTSSEELHDGKGTFDLTIKTYFPSQDEPGGAMSNILDTIPINEEVDIRGPKGEIIYSGHGQFSIEGKACNVKYISFVMGGTGITPGYSIISRIVHTGDDNTQIRVLDANNTENDILLKDEFDYFEKHSDGKVKVAHVLAKPDESWGGLKGFVTKDMMQEHLFPPGEDSIVLVCGPPAMITKAVLPGLKELGYVEDENIFGF</sequence>
<comment type="subunit">
    <text evidence="6">Homodimer.</text>
</comment>
<dbReference type="SUPFAM" id="SSF55856">
    <property type="entry name" value="Cytochrome b5-like heme/steroid binding domain"/>
    <property type="match status" value="1"/>
</dbReference>
<dbReference type="InterPro" id="IPR036400">
    <property type="entry name" value="Cyt_B5-like_heme/steroid_sf"/>
</dbReference>
<evidence type="ECO:0000256" key="11">
    <source>
        <dbReference type="ARBA" id="ARBA00022723"/>
    </source>
</evidence>
<dbReference type="EMBL" id="LSBJ02000005">
    <property type="protein sequence ID" value="OAQ65238.1"/>
    <property type="molecule type" value="Genomic_DNA"/>
</dbReference>
<name>A0A179FIW2_METCM</name>
<keyword evidence="10" id="KW-0285">Flavoprotein</keyword>
<dbReference type="PRINTS" id="PR00406">
    <property type="entry name" value="CYTB5RDTASE"/>
</dbReference>
<dbReference type="SUPFAM" id="SSF56524">
    <property type="entry name" value="Oxidoreductase molybdopterin-binding domain"/>
    <property type="match status" value="1"/>
</dbReference>
<dbReference type="InterPro" id="IPR000572">
    <property type="entry name" value="OxRdtase_Mopterin-bd_dom"/>
</dbReference>
<dbReference type="Gene3D" id="2.60.40.650">
    <property type="match status" value="1"/>
</dbReference>
<keyword evidence="12" id="KW-0274">FAD</keyword>
<proteinExistence type="inferred from homology"/>
<evidence type="ECO:0000256" key="7">
    <source>
        <dbReference type="ARBA" id="ARBA00012673"/>
    </source>
</evidence>
<dbReference type="KEGG" id="pchm:VFPPC_06382"/>
<feature type="compositionally biased region" description="Acidic residues" evidence="17">
    <location>
        <begin position="157"/>
        <end position="169"/>
    </location>
</feature>
<dbReference type="InterPro" id="IPR005066">
    <property type="entry name" value="MoCF_OxRdtse_dimer"/>
</dbReference>
<feature type="domain" description="Cytochrome b5 heme-binding" evidence="18">
    <location>
        <begin position="653"/>
        <end position="731"/>
    </location>
</feature>
<dbReference type="RefSeq" id="XP_018142552.1">
    <property type="nucleotide sequence ID" value="XM_018285424.1"/>
</dbReference>
<feature type="coiled-coil region" evidence="16">
    <location>
        <begin position="54"/>
        <end position="81"/>
    </location>
</feature>
<evidence type="ECO:0000313" key="21">
    <source>
        <dbReference type="Proteomes" id="UP000078397"/>
    </source>
</evidence>
<comment type="function">
    <text evidence="4">Nitrate reductase is a key enzyme involved in the first step of nitrate assimilation in plants, fungi and bacteria.</text>
</comment>
<dbReference type="PANTHER" id="PTHR19372">
    <property type="entry name" value="SULFITE REDUCTASE"/>
    <property type="match status" value="1"/>
</dbReference>
<dbReference type="InterPro" id="IPR017938">
    <property type="entry name" value="Riboflavin_synthase-like_b-brl"/>
</dbReference>
<dbReference type="Pfam" id="PF00174">
    <property type="entry name" value="Oxidored_molyb"/>
    <property type="match status" value="1"/>
</dbReference>
<dbReference type="SUPFAM" id="SSF52343">
    <property type="entry name" value="Ferredoxin reductase-like, C-terminal NADP-linked domain"/>
    <property type="match status" value="1"/>
</dbReference>
<dbReference type="Pfam" id="PF00173">
    <property type="entry name" value="Cyt-b5"/>
    <property type="match status" value="1"/>
</dbReference>
<keyword evidence="11" id="KW-0479">Metal-binding</keyword>
<evidence type="ECO:0000256" key="10">
    <source>
        <dbReference type="ARBA" id="ARBA00022630"/>
    </source>
</evidence>
<dbReference type="GeneID" id="28849418"/>
<keyword evidence="14" id="KW-0534">Nitrate assimilation</keyword>
<evidence type="ECO:0000256" key="3">
    <source>
        <dbReference type="ARBA" id="ARBA00001974"/>
    </source>
</evidence>
<reference evidence="20 21" key="1">
    <citation type="journal article" date="2016" name="PLoS Pathog.">
        <title>Biosynthesis of antibiotic leucinostatins in bio-control fungus Purpureocillium lilacinum and their inhibition on phytophthora revealed by genome mining.</title>
        <authorList>
            <person name="Wang G."/>
            <person name="Liu Z."/>
            <person name="Lin R."/>
            <person name="Li E."/>
            <person name="Mao Z."/>
            <person name="Ling J."/>
            <person name="Yang Y."/>
            <person name="Yin W.B."/>
            <person name="Xie B."/>
        </authorList>
    </citation>
    <scope>NUCLEOTIDE SEQUENCE [LARGE SCALE GENOMIC DNA]</scope>
    <source>
        <strain evidence="20">170</strain>
    </source>
</reference>
<feature type="compositionally biased region" description="Basic and acidic residues" evidence="17">
    <location>
        <begin position="129"/>
        <end position="138"/>
    </location>
</feature>
<dbReference type="Pfam" id="PF00970">
    <property type="entry name" value="FAD_binding_6"/>
    <property type="match status" value="2"/>
</dbReference>
<accession>A0A179FIW2</accession>
<dbReference type="SUPFAM" id="SSF63380">
    <property type="entry name" value="Riboflavin synthase domain-like"/>
    <property type="match status" value="1"/>
</dbReference>
<dbReference type="Proteomes" id="UP000078397">
    <property type="component" value="Unassembled WGS sequence"/>
</dbReference>
<dbReference type="Gene3D" id="2.40.30.10">
    <property type="entry name" value="Translation factors"/>
    <property type="match status" value="1"/>
</dbReference>
<evidence type="ECO:0000256" key="12">
    <source>
        <dbReference type="ARBA" id="ARBA00022827"/>
    </source>
</evidence>
<dbReference type="AlphaFoldDB" id="A0A179FIW2"/>
<evidence type="ECO:0000256" key="14">
    <source>
        <dbReference type="ARBA" id="ARBA00023063"/>
    </source>
</evidence>
<evidence type="ECO:0000256" key="4">
    <source>
        <dbReference type="ARBA" id="ARBA00003838"/>
    </source>
</evidence>
<dbReference type="GO" id="GO:0020037">
    <property type="term" value="F:heme binding"/>
    <property type="evidence" value="ECO:0007669"/>
    <property type="project" value="TreeGrafter"/>
</dbReference>
<dbReference type="InterPro" id="IPR008333">
    <property type="entry name" value="Cbr1-like_FAD-bd_dom"/>
</dbReference>
<keyword evidence="21" id="KW-1185">Reference proteome</keyword>
<protein>
    <recommendedName>
        <fullName evidence="8">Nitrate reductase [NADPH]</fullName>
        <ecNumber evidence="7">1.7.1.3</ecNumber>
    </recommendedName>
</protein>
<evidence type="ECO:0000256" key="6">
    <source>
        <dbReference type="ARBA" id="ARBA00011738"/>
    </source>
</evidence>
<dbReference type="PRINTS" id="PR00407">
    <property type="entry name" value="EUMOPTERIN"/>
</dbReference>
<evidence type="ECO:0000256" key="8">
    <source>
        <dbReference type="ARBA" id="ARBA00015499"/>
    </source>
</evidence>
<dbReference type="SMART" id="SM01117">
    <property type="entry name" value="Cyt-b5"/>
    <property type="match status" value="1"/>
</dbReference>
<dbReference type="Pfam" id="PF03404">
    <property type="entry name" value="Mo-co_dimer"/>
    <property type="match status" value="1"/>
</dbReference>
<comment type="caution">
    <text evidence="20">The sequence shown here is derived from an EMBL/GenBank/DDBJ whole genome shotgun (WGS) entry which is preliminary data.</text>
</comment>
<evidence type="ECO:0000256" key="5">
    <source>
        <dbReference type="ARBA" id="ARBA00006253"/>
    </source>
</evidence>
<dbReference type="STRING" id="1380566.A0A179FIW2"/>
<evidence type="ECO:0000313" key="20">
    <source>
        <dbReference type="EMBL" id="OAQ65238.1"/>
    </source>
</evidence>
<dbReference type="GO" id="GO:0030151">
    <property type="term" value="F:molybdenum ion binding"/>
    <property type="evidence" value="ECO:0007669"/>
    <property type="project" value="InterPro"/>
</dbReference>
<dbReference type="InterPro" id="IPR017927">
    <property type="entry name" value="FAD-bd_FR_type"/>
</dbReference>
<dbReference type="PANTHER" id="PTHR19372:SF7">
    <property type="entry name" value="SULFITE OXIDASE, MITOCHONDRIAL"/>
    <property type="match status" value="1"/>
</dbReference>
<dbReference type="GO" id="GO:0042128">
    <property type="term" value="P:nitrate assimilation"/>
    <property type="evidence" value="ECO:0007669"/>
    <property type="project" value="UniProtKB-KW"/>
</dbReference>
<dbReference type="Gene3D" id="3.10.120.10">
    <property type="entry name" value="Cytochrome b5-like heme/steroid binding domain"/>
    <property type="match status" value="1"/>
</dbReference>
<dbReference type="EC" id="1.7.1.3" evidence="7"/>
<keyword evidence="9" id="KW-0500">Molybdenum</keyword>
<dbReference type="GO" id="GO:0008482">
    <property type="term" value="F:sulfite oxidase activity"/>
    <property type="evidence" value="ECO:0007669"/>
    <property type="project" value="TreeGrafter"/>
</dbReference>
<dbReference type="SUPFAM" id="SSF81296">
    <property type="entry name" value="E set domains"/>
    <property type="match status" value="1"/>
</dbReference>
<evidence type="ECO:0000256" key="15">
    <source>
        <dbReference type="ARBA" id="ARBA00049155"/>
    </source>
</evidence>
<dbReference type="InterPro" id="IPR014756">
    <property type="entry name" value="Ig_E-set"/>
</dbReference>
<evidence type="ECO:0000256" key="1">
    <source>
        <dbReference type="ARBA" id="ARBA00001924"/>
    </source>
</evidence>
<dbReference type="CDD" id="cd06183">
    <property type="entry name" value="cyt_b5_reduct_like"/>
    <property type="match status" value="1"/>
</dbReference>
<dbReference type="InterPro" id="IPR001433">
    <property type="entry name" value="OxRdtase_FAD/NAD-bd"/>
</dbReference>
<dbReference type="InterPro" id="IPR039261">
    <property type="entry name" value="FNR_nucleotide-bd"/>
</dbReference>
<dbReference type="GO" id="GO:0043546">
    <property type="term" value="F:molybdopterin cofactor binding"/>
    <property type="evidence" value="ECO:0007669"/>
    <property type="project" value="TreeGrafter"/>
</dbReference>
<dbReference type="InterPro" id="IPR008335">
    <property type="entry name" value="Mopterin_OxRdtase_euk"/>
</dbReference>
<dbReference type="OrthoDB" id="432685at2759"/>
<dbReference type="PROSITE" id="PS50255">
    <property type="entry name" value="CYTOCHROME_B5_2"/>
    <property type="match status" value="1"/>
</dbReference>
<dbReference type="PROSITE" id="PS51384">
    <property type="entry name" value="FAD_FR"/>
    <property type="match status" value="1"/>
</dbReference>
<feature type="domain" description="FAD-binding FR-type" evidence="19">
    <location>
        <begin position="763"/>
        <end position="891"/>
    </location>
</feature>
<evidence type="ECO:0000256" key="13">
    <source>
        <dbReference type="ARBA" id="ARBA00023002"/>
    </source>
</evidence>
<dbReference type="InterPro" id="IPR001199">
    <property type="entry name" value="Cyt_B5-like_heme/steroid-bd"/>
</dbReference>
<comment type="cofactor">
    <cofactor evidence="1">
        <name>Mo-molybdopterin</name>
        <dbReference type="ChEBI" id="CHEBI:71302"/>
    </cofactor>
</comment>
<evidence type="ECO:0000256" key="9">
    <source>
        <dbReference type="ARBA" id="ARBA00022505"/>
    </source>
</evidence>
<evidence type="ECO:0000256" key="16">
    <source>
        <dbReference type="SAM" id="Coils"/>
    </source>
</evidence>
<dbReference type="GO" id="GO:0006790">
    <property type="term" value="P:sulfur compound metabolic process"/>
    <property type="evidence" value="ECO:0007669"/>
    <property type="project" value="TreeGrafter"/>
</dbReference>
<comment type="catalytic activity">
    <reaction evidence="15">
        <text>nitrite + NADP(+) + H2O = nitrate + NADPH + H(+)</text>
        <dbReference type="Rhea" id="RHEA:19061"/>
        <dbReference type="ChEBI" id="CHEBI:15377"/>
        <dbReference type="ChEBI" id="CHEBI:15378"/>
        <dbReference type="ChEBI" id="CHEBI:16301"/>
        <dbReference type="ChEBI" id="CHEBI:17632"/>
        <dbReference type="ChEBI" id="CHEBI:57783"/>
        <dbReference type="ChEBI" id="CHEBI:58349"/>
        <dbReference type="EC" id="1.7.1.3"/>
    </reaction>
</comment>
<dbReference type="GO" id="GO:0050464">
    <property type="term" value="F:nitrate reductase (NADPH) activity"/>
    <property type="evidence" value="ECO:0007669"/>
    <property type="project" value="UniProtKB-EC"/>
</dbReference>
<evidence type="ECO:0000256" key="2">
    <source>
        <dbReference type="ARBA" id="ARBA00001971"/>
    </source>
</evidence>
<feature type="region of interest" description="Disordered" evidence="17">
    <location>
        <begin position="129"/>
        <end position="176"/>
    </location>
</feature>
<dbReference type="Pfam" id="PF00175">
    <property type="entry name" value="NAD_binding_1"/>
    <property type="match status" value="1"/>
</dbReference>
<comment type="cofactor">
    <cofactor evidence="2">
        <name>heme</name>
        <dbReference type="ChEBI" id="CHEBI:30413"/>
    </cofactor>
</comment>
<keyword evidence="16" id="KW-0175">Coiled coil</keyword>
<dbReference type="Gene3D" id="3.40.50.80">
    <property type="entry name" value="Nucleotide-binding domain of ferredoxin-NADP reductase (FNR) module"/>
    <property type="match status" value="1"/>
</dbReference>
<comment type="similarity">
    <text evidence="5">Belongs to the nitrate reductase family.</text>
</comment>